<feature type="compositionally biased region" description="Acidic residues" evidence="1">
    <location>
        <begin position="57"/>
        <end position="70"/>
    </location>
</feature>
<protein>
    <submittedName>
        <fullName evidence="2">Uncharacterized protein</fullName>
    </submittedName>
</protein>
<dbReference type="EMBL" id="MH717816">
    <property type="protein sequence ID" value="QAT90332.1"/>
    <property type="molecule type" value="Genomic_DNA"/>
</dbReference>
<evidence type="ECO:0000313" key="3">
    <source>
        <dbReference type="Proteomes" id="UP000503509"/>
    </source>
</evidence>
<evidence type="ECO:0000256" key="1">
    <source>
        <dbReference type="SAM" id="MobiDB-lite"/>
    </source>
</evidence>
<name>A0A410S7M6_9ABAC</name>
<organism evidence="2 3">
    <name type="scientific">Spodoptera exempta nucleopolyhedrovirus</name>
    <dbReference type="NCBI Taxonomy" id="1242863"/>
    <lineage>
        <taxon>Viruses</taxon>
        <taxon>Viruses incertae sedis</taxon>
        <taxon>Naldaviricetes</taxon>
        <taxon>Lefavirales</taxon>
        <taxon>Baculoviridae</taxon>
        <taxon>Alphabaculovirus</taxon>
        <taxon>Alphabaculovirus spexemptae</taxon>
    </lineage>
</organism>
<reference evidence="2 3" key="1">
    <citation type="submission" date="2018-08" db="EMBL/GenBank/DDBJ databases">
        <title>Sequence analysis of the African armyworm, Spodoptera exempta nucleopolyhedrovirus.</title>
        <authorList>
            <person name="Escasa S.R."/>
            <person name="Mowery J.D."/>
            <person name="Bauchan G.R."/>
            <person name="Harrison R.L."/>
            <person name="Cory J.S."/>
        </authorList>
    </citation>
    <scope>NUCLEOTIDE SEQUENCE [LARGE SCALE GENOMIC DNA]</scope>
    <source>
        <strain evidence="2 3">244.1</strain>
    </source>
</reference>
<evidence type="ECO:0000313" key="2">
    <source>
        <dbReference type="EMBL" id="QAT90332.1"/>
    </source>
</evidence>
<accession>A0A410S7M6</accession>
<keyword evidence="3" id="KW-1185">Reference proteome</keyword>
<feature type="region of interest" description="Disordered" evidence="1">
    <location>
        <begin position="35"/>
        <end position="74"/>
    </location>
</feature>
<dbReference type="Proteomes" id="UP000503509">
    <property type="component" value="Genome"/>
</dbReference>
<dbReference type="RefSeq" id="YP_010086464.1">
    <property type="nucleotide sequence ID" value="NC_055455.1"/>
</dbReference>
<proteinExistence type="predicted"/>
<sequence length="191" mass="21238">MSFDNNGSVQEIDNIVADATDNLVDDVFNQIDNVGGKGAVGFDVDDAKQKRKQQQQEENEQEEEEKDDENVAPAAKKCRRSTPFNLIAKEQYKCYNVKCVMIDGFTYCVKCAAERPVRQIASANLYLYHSTISVADGGDRGSLYVGPDVCLNCNRKIMWYDDIADCDSCRENVYGLFATAINDGEAEVVCS</sequence>
<dbReference type="GeneID" id="65101660"/>
<dbReference type="KEGG" id="vg:65101660"/>